<dbReference type="PANTHER" id="PTHR10000">
    <property type="entry name" value="PHOSPHOSERINE PHOSPHATASE"/>
    <property type="match status" value="1"/>
</dbReference>
<dbReference type="GO" id="GO:0005829">
    <property type="term" value="C:cytosol"/>
    <property type="evidence" value="ECO:0007669"/>
    <property type="project" value="TreeGrafter"/>
</dbReference>
<evidence type="ECO:0000313" key="2">
    <source>
        <dbReference type="Proteomes" id="UP000886724"/>
    </source>
</evidence>
<dbReference type="AlphaFoldDB" id="A0A9D1XM89"/>
<dbReference type="InterPro" id="IPR006379">
    <property type="entry name" value="HAD-SF_hydro_IIB"/>
</dbReference>
<name>A0A9D1XM89_9FIRM</name>
<reference evidence="1" key="1">
    <citation type="journal article" date="2021" name="PeerJ">
        <title>Extensive microbial diversity within the chicken gut microbiome revealed by metagenomics and culture.</title>
        <authorList>
            <person name="Gilroy R."/>
            <person name="Ravi A."/>
            <person name="Getino M."/>
            <person name="Pursley I."/>
            <person name="Horton D.L."/>
            <person name="Alikhan N.F."/>
            <person name="Baker D."/>
            <person name="Gharbi K."/>
            <person name="Hall N."/>
            <person name="Watson M."/>
            <person name="Adriaenssens E.M."/>
            <person name="Foster-Nyarko E."/>
            <person name="Jarju S."/>
            <person name="Secka A."/>
            <person name="Antonio M."/>
            <person name="Oren A."/>
            <person name="Chaudhuri R.R."/>
            <person name="La Ragione R."/>
            <person name="Hildebrand F."/>
            <person name="Pallen M.J."/>
        </authorList>
    </citation>
    <scope>NUCLEOTIDE SEQUENCE</scope>
    <source>
        <strain evidence="1">ChiGjej1B1-14440</strain>
    </source>
</reference>
<protein>
    <submittedName>
        <fullName evidence="1">Cof-type HAD-IIB family hydrolase</fullName>
    </submittedName>
</protein>
<accession>A0A9D1XM89</accession>
<organism evidence="1 2">
    <name type="scientific">Candidatus Erysipelatoclostridium merdavium</name>
    <dbReference type="NCBI Taxonomy" id="2838566"/>
    <lineage>
        <taxon>Bacteria</taxon>
        <taxon>Bacillati</taxon>
        <taxon>Bacillota</taxon>
        <taxon>Erysipelotrichia</taxon>
        <taxon>Erysipelotrichales</taxon>
        <taxon>Erysipelotrichales incertae sedis</taxon>
    </lineage>
</organism>
<sequence length="275" mass="30584">MKYKMIALDLDGTLKSSDATGRIILPKTKKILIELAKKGIVIVLASGRPTAGLYAEANELQLNDFGGYLLSFNGAKVVNYQTKEVIFQKIFDATTAHLVYDRAKKYNLAVMTYTDQEIITEDSADQYVQIESKINNMPLKQVDDFIAVVDYPVNKVLLTGKPEYAAKIEDEFKAPFKDSLSIYRSAAYFIEVMAKDIDKAASLKVLADSLNIRPEEIISFGDGYNDLSLIEFSGLGVAMGNAVDEVKQRANYITLSNDDEGIYDCLNKLVERGEI</sequence>
<dbReference type="Gene3D" id="3.40.50.1000">
    <property type="entry name" value="HAD superfamily/HAD-like"/>
    <property type="match status" value="1"/>
</dbReference>
<dbReference type="InterPro" id="IPR000150">
    <property type="entry name" value="Cof"/>
</dbReference>
<reference evidence="1" key="2">
    <citation type="submission" date="2021-04" db="EMBL/GenBank/DDBJ databases">
        <authorList>
            <person name="Gilroy R."/>
        </authorList>
    </citation>
    <scope>NUCLEOTIDE SEQUENCE</scope>
    <source>
        <strain evidence="1">ChiGjej1B1-14440</strain>
    </source>
</reference>
<evidence type="ECO:0000313" key="1">
    <source>
        <dbReference type="EMBL" id="HIX81637.1"/>
    </source>
</evidence>
<keyword evidence="1" id="KW-0378">Hydrolase</keyword>
<dbReference type="PANTHER" id="PTHR10000:SF8">
    <property type="entry name" value="HAD SUPERFAMILY HYDROLASE-LIKE, TYPE 3"/>
    <property type="match status" value="1"/>
</dbReference>
<dbReference type="InterPro" id="IPR036412">
    <property type="entry name" value="HAD-like_sf"/>
</dbReference>
<dbReference type="Pfam" id="PF08282">
    <property type="entry name" value="Hydrolase_3"/>
    <property type="match status" value="1"/>
</dbReference>
<dbReference type="SFLD" id="SFLDG01144">
    <property type="entry name" value="C2.B.4:_PGP_Like"/>
    <property type="match status" value="1"/>
</dbReference>
<comment type="caution">
    <text evidence="1">The sequence shown here is derived from an EMBL/GenBank/DDBJ whole genome shotgun (WGS) entry which is preliminary data.</text>
</comment>
<dbReference type="SFLD" id="SFLDS00003">
    <property type="entry name" value="Haloacid_Dehalogenase"/>
    <property type="match status" value="1"/>
</dbReference>
<dbReference type="Gene3D" id="3.30.1240.10">
    <property type="match status" value="1"/>
</dbReference>
<dbReference type="GO" id="GO:0016791">
    <property type="term" value="F:phosphatase activity"/>
    <property type="evidence" value="ECO:0007669"/>
    <property type="project" value="TreeGrafter"/>
</dbReference>
<dbReference type="GO" id="GO:0000287">
    <property type="term" value="F:magnesium ion binding"/>
    <property type="evidence" value="ECO:0007669"/>
    <property type="project" value="TreeGrafter"/>
</dbReference>
<dbReference type="NCBIfam" id="TIGR00099">
    <property type="entry name" value="Cof-subfamily"/>
    <property type="match status" value="1"/>
</dbReference>
<dbReference type="NCBIfam" id="TIGR01484">
    <property type="entry name" value="HAD-SF-IIB"/>
    <property type="match status" value="1"/>
</dbReference>
<dbReference type="SFLD" id="SFLDG01140">
    <property type="entry name" value="C2.B:_Phosphomannomutase_and_P"/>
    <property type="match status" value="1"/>
</dbReference>
<proteinExistence type="predicted"/>
<dbReference type="Proteomes" id="UP000886724">
    <property type="component" value="Unassembled WGS sequence"/>
</dbReference>
<dbReference type="InterPro" id="IPR023214">
    <property type="entry name" value="HAD_sf"/>
</dbReference>
<dbReference type="EMBL" id="DXET01000144">
    <property type="protein sequence ID" value="HIX81637.1"/>
    <property type="molecule type" value="Genomic_DNA"/>
</dbReference>
<gene>
    <name evidence="1" type="ORF">H9980_06665</name>
</gene>
<dbReference type="CDD" id="cd07516">
    <property type="entry name" value="HAD_Pase"/>
    <property type="match status" value="1"/>
</dbReference>
<dbReference type="SUPFAM" id="SSF56784">
    <property type="entry name" value="HAD-like"/>
    <property type="match status" value="1"/>
</dbReference>